<reference evidence="2 3" key="1">
    <citation type="journal article" date="1998" name="Science">
        <title>Genome sequence of the nematode C. elegans: a platform for investigating biology.</title>
        <authorList>
            <consortium name="The C. elegans sequencing consortium"/>
            <person name="Sulson J.E."/>
            <person name="Waterston R."/>
        </authorList>
    </citation>
    <scope>NUCLEOTIDE SEQUENCE [LARGE SCALE GENOMIC DNA]</scope>
    <source>
        <strain evidence="2 3">Bristol N2</strain>
    </source>
</reference>
<evidence type="ECO:0000256" key="1">
    <source>
        <dbReference type="SAM" id="MobiDB-lite"/>
    </source>
</evidence>
<dbReference type="AlphaFoldDB" id="Q9N572"/>
<dbReference type="HOGENOM" id="CLU_568883_0_0_1"/>
<dbReference type="Proteomes" id="UP000001940">
    <property type="component" value="Chromosome IV"/>
</dbReference>
<dbReference type="AGR" id="WB:WBGene00021198"/>
<name>Q9N572_CAEEL</name>
<feature type="region of interest" description="Disordered" evidence="1">
    <location>
        <begin position="96"/>
        <end position="121"/>
    </location>
</feature>
<dbReference type="GeneID" id="189466"/>
<dbReference type="EMBL" id="BX284604">
    <property type="protein sequence ID" value="CCD68712.1"/>
    <property type="molecule type" value="Genomic_DNA"/>
</dbReference>
<keyword evidence="3" id="KW-1185">Reference proteome</keyword>
<dbReference type="WormBase" id="Y17G9B.1">
    <property type="protein sequence ID" value="CE34605"/>
    <property type="gene ID" value="WBGene00021198"/>
    <property type="gene designation" value="npp-26"/>
</dbReference>
<dbReference type="IntAct" id="Q9N572">
    <property type="interactions" value="1"/>
</dbReference>
<accession>Q9N572</accession>
<dbReference type="OrthoDB" id="5830628at2759"/>
<feature type="region of interest" description="Disordered" evidence="1">
    <location>
        <begin position="37"/>
        <end position="60"/>
    </location>
</feature>
<proteinExistence type="predicted"/>
<gene>
    <name evidence="2 4" type="primary">npp-26</name>
    <name evidence="2" type="ORF">CELE_Y17G9B.1</name>
    <name evidence="4" type="ORF">Y17G9B.1</name>
</gene>
<dbReference type="PaxDb" id="6239-Y17G9B.1"/>
<protein>
    <submittedName>
        <fullName evidence="2">Nucleoporin GLE1</fullName>
    </submittedName>
</protein>
<dbReference type="CTD" id="189466"/>
<dbReference type="InParanoid" id="Q9N572"/>
<evidence type="ECO:0000313" key="2">
    <source>
        <dbReference type="EMBL" id="CCD68712.1"/>
    </source>
</evidence>
<evidence type="ECO:0000313" key="3">
    <source>
        <dbReference type="Proteomes" id="UP000001940"/>
    </source>
</evidence>
<evidence type="ECO:0000313" key="4">
    <source>
        <dbReference type="WormBase" id="Y17G9B.1"/>
    </source>
</evidence>
<dbReference type="UCSC" id="Y17G9B.1">
    <property type="organism name" value="c. elegans"/>
</dbReference>
<dbReference type="RefSeq" id="NP_500639.2">
    <property type="nucleotide sequence ID" value="NM_068238.4"/>
</dbReference>
<dbReference type="FunCoup" id="Q9N572">
    <property type="interactions" value="1"/>
</dbReference>
<dbReference type="Bgee" id="WBGene00021198">
    <property type="expression patterns" value="Expressed in embryo and 2 other cell types or tissues"/>
</dbReference>
<dbReference type="eggNOG" id="ENOG502SDTY">
    <property type="taxonomic scope" value="Eukaryota"/>
</dbReference>
<organism evidence="2 3">
    <name type="scientific">Caenorhabditis elegans</name>
    <dbReference type="NCBI Taxonomy" id="6239"/>
    <lineage>
        <taxon>Eukaryota</taxon>
        <taxon>Metazoa</taxon>
        <taxon>Ecdysozoa</taxon>
        <taxon>Nematoda</taxon>
        <taxon>Chromadorea</taxon>
        <taxon>Rhabditida</taxon>
        <taxon>Rhabditina</taxon>
        <taxon>Rhabditomorpha</taxon>
        <taxon>Rhabditoidea</taxon>
        <taxon>Rhabditidae</taxon>
        <taxon>Peloderinae</taxon>
        <taxon>Caenorhabditis</taxon>
    </lineage>
</organism>
<dbReference type="KEGG" id="cel:CELE_Y17G9B.1"/>
<sequence>MDLVKVDDDVVREMEIRRQQHSKKYDRKFEELVKSMSEAHVEPEKMKIPFSRKPTEQETNNLREEWEKEYAALCTSGRTLARPNPNSSIFSKILAQGSPSSAKAGTTRSTPRTSKPPSADENIIFGQKLPETPAPKLLCPPRASPGSSRRLSIFVENLPENHAEIVRGTIFAGREAKIMQNDPENVPSTSTYGEPIRPYLLFARYISLEKGLLDDKNRYKSATDPRFREFLKENIKYKVKQSIKHRTSSEACAQILNYFKTLLQKQEVQVLGGYAPVLQLKTNKDIEYASLCIVHNYVILAERDESLIPLISSHITRLSVFYGYIEQVFCIILLSRSALLRQHPEECMVKFLATSMNPSSPDAIKKWSRQKAHIILFCSVFTKNAYCFSKGFKLKLTDEILWKYVDASTAHILEIPRGSFILWQLITTCKPRLQVDKERWIQLLLNIKFKIIPELDLDSFDGDEAMLMQLKQTIDELLHP</sequence>
<feature type="compositionally biased region" description="Low complexity" evidence="1">
    <location>
        <begin position="106"/>
        <end position="117"/>
    </location>
</feature>